<feature type="domain" description="CAF1B/HIR1 beta-propeller" evidence="14">
    <location>
        <begin position="20"/>
        <end position="366"/>
    </location>
</feature>
<dbReference type="InterPro" id="IPR011494">
    <property type="entry name" value="HIRA-like_C"/>
</dbReference>
<dbReference type="GO" id="GO:0031491">
    <property type="term" value="F:nucleosome binding"/>
    <property type="evidence" value="ECO:0007669"/>
    <property type="project" value="TreeGrafter"/>
</dbReference>
<evidence type="ECO:0000259" key="13">
    <source>
        <dbReference type="Pfam" id="PF07569"/>
    </source>
</evidence>
<comment type="function">
    <text evidence="1 11">Required for replication-independent chromatin assembly and for the periodic repression of histone gene transcription during the cell cycle.</text>
</comment>
<dbReference type="PROSITE" id="PS50082">
    <property type="entry name" value="WD_REPEATS_2"/>
    <property type="match status" value="3"/>
</dbReference>
<evidence type="ECO:0000256" key="1">
    <source>
        <dbReference type="ARBA" id="ARBA00002677"/>
    </source>
</evidence>
<dbReference type="InterPro" id="IPR019775">
    <property type="entry name" value="WD40_repeat_CS"/>
</dbReference>
<dbReference type="GO" id="GO:0000417">
    <property type="term" value="C:HIR complex"/>
    <property type="evidence" value="ECO:0007669"/>
    <property type="project" value="TreeGrafter"/>
</dbReference>
<evidence type="ECO:0000256" key="9">
    <source>
        <dbReference type="ARBA" id="ARBA00023242"/>
    </source>
</evidence>
<dbReference type="InterPro" id="IPR001680">
    <property type="entry name" value="WD40_rpt"/>
</dbReference>
<evidence type="ECO:0000256" key="3">
    <source>
        <dbReference type="ARBA" id="ARBA00007306"/>
    </source>
</evidence>
<keyword evidence="4 10" id="KW-0853">WD repeat</keyword>
<name>A0A261XZ71_9FUNG</name>
<dbReference type="InterPro" id="IPR019015">
    <property type="entry name" value="HIRA_B_motif"/>
</dbReference>
<dbReference type="SUPFAM" id="SSF50978">
    <property type="entry name" value="WD40 repeat-like"/>
    <property type="match status" value="1"/>
</dbReference>
<dbReference type="InterPro" id="IPR015943">
    <property type="entry name" value="WD40/YVTN_repeat-like_dom_sf"/>
</dbReference>
<dbReference type="PROSITE" id="PS50294">
    <property type="entry name" value="WD_REPEATS_REGION"/>
    <property type="match status" value="3"/>
</dbReference>
<dbReference type="PANTHER" id="PTHR13831:SF0">
    <property type="entry name" value="PROTEIN HIRA"/>
    <property type="match status" value="1"/>
</dbReference>
<dbReference type="Proteomes" id="UP000242875">
    <property type="component" value="Unassembled WGS sequence"/>
</dbReference>
<evidence type="ECO:0000256" key="8">
    <source>
        <dbReference type="ARBA" id="ARBA00023163"/>
    </source>
</evidence>
<dbReference type="GO" id="GO:0006351">
    <property type="term" value="P:DNA-templated transcription"/>
    <property type="evidence" value="ECO:0007669"/>
    <property type="project" value="InterPro"/>
</dbReference>
<gene>
    <name evidence="15" type="ORF">BZG36_03720</name>
</gene>
<evidence type="ECO:0000256" key="2">
    <source>
        <dbReference type="ARBA" id="ARBA00004123"/>
    </source>
</evidence>
<evidence type="ECO:0000256" key="11">
    <source>
        <dbReference type="RuleBase" id="RU364014"/>
    </source>
</evidence>
<dbReference type="PROSITE" id="PS00678">
    <property type="entry name" value="WD_REPEATS_1"/>
    <property type="match status" value="1"/>
</dbReference>
<evidence type="ECO:0000313" key="15">
    <source>
        <dbReference type="EMBL" id="OZJ03631.1"/>
    </source>
</evidence>
<keyword evidence="5 11" id="KW-0677">Repeat</keyword>
<dbReference type="GO" id="GO:0006355">
    <property type="term" value="P:regulation of DNA-templated transcription"/>
    <property type="evidence" value="ECO:0007669"/>
    <property type="project" value="InterPro"/>
</dbReference>
<dbReference type="InterPro" id="IPR055410">
    <property type="entry name" value="Beta-prop_CAF1B_HIR1"/>
</dbReference>
<proteinExistence type="inferred from homology"/>
<dbReference type="GO" id="GO:0005634">
    <property type="term" value="C:nucleus"/>
    <property type="evidence" value="ECO:0007669"/>
    <property type="project" value="UniProtKB-SubCell"/>
</dbReference>
<keyword evidence="9 11" id="KW-0539">Nucleus</keyword>
<evidence type="ECO:0000256" key="6">
    <source>
        <dbReference type="ARBA" id="ARBA00022853"/>
    </source>
</evidence>
<reference evidence="15 16" key="1">
    <citation type="journal article" date="2017" name="Mycologia">
        <title>Bifiguratus adelaidae, gen. et sp. nov., a new member of Mucoromycotina in endophytic and soil-dwelling habitats.</title>
        <authorList>
            <person name="Torres-Cruz T.J."/>
            <person name="Billingsley Tobias T.L."/>
            <person name="Almatruk M."/>
            <person name="Hesse C."/>
            <person name="Kuske C.R."/>
            <person name="Desiro A."/>
            <person name="Benucci G.M."/>
            <person name="Bonito G."/>
            <person name="Stajich J.E."/>
            <person name="Dunlap C."/>
            <person name="Arnold A.E."/>
            <person name="Porras-Alfaro A."/>
        </authorList>
    </citation>
    <scope>NUCLEOTIDE SEQUENCE [LARGE SCALE GENOMIC DNA]</scope>
    <source>
        <strain evidence="15 16">AZ0501</strain>
    </source>
</reference>
<evidence type="ECO:0000256" key="7">
    <source>
        <dbReference type="ARBA" id="ARBA00023015"/>
    </source>
</evidence>
<evidence type="ECO:0000313" key="16">
    <source>
        <dbReference type="Proteomes" id="UP000242875"/>
    </source>
</evidence>
<dbReference type="SUPFAM" id="SSF75011">
    <property type="entry name" value="3-carboxy-cis,cis-mucoante lactonizing enzyme"/>
    <property type="match status" value="1"/>
</dbReference>
<comment type="subcellular location">
    <subcellularLocation>
        <location evidence="2 11">Nucleus</location>
    </subcellularLocation>
</comment>
<dbReference type="PANTHER" id="PTHR13831">
    <property type="entry name" value="MEMBER OF THE HIR1 FAMILY OF WD-REPEAT PROTEINS"/>
    <property type="match status" value="1"/>
</dbReference>
<dbReference type="InterPro" id="IPR036322">
    <property type="entry name" value="WD40_repeat_dom_sf"/>
</dbReference>
<dbReference type="AlphaFoldDB" id="A0A261XZ71"/>
<dbReference type="OrthoDB" id="1741719at2759"/>
<organism evidence="15 16">
    <name type="scientific">Bifiguratus adelaidae</name>
    <dbReference type="NCBI Taxonomy" id="1938954"/>
    <lineage>
        <taxon>Eukaryota</taxon>
        <taxon>Fungi</taxon>
        <taxon>Fungi incertae sedis</taxon>
        <taxon>Mucoromycota</taxon>
        <taxon>Mucoromycotina</taxon>
        <taxon>Endogonomycetes</taxon>
        <taxon>Endogonales</taxon>
        <taxon>Endogonales incertae sedis</taxon>
        <taxon>Bifiguratus</taxon>
    </lineage>
</organism>
<protein>
    <recommendedName>
        <fullName evidence="11">Protein HIR</fullName>
    </recommendedName>
</protein>
<evidence type="ECO:0000256" key="4">
    <source>
        <dbReference type="ARBA" id="ARBA00022574"/>
    </source>
</evidence>
<comment type="similarity">
    <text evidence="3 11">Belongs to the WD repeat HIR1 family.</text>
</comment>
<keyword evidence="7 11" id="KW-0805">Transcription regulation</keyword>
<feature type="region of interest" description="Disordered" evidence="12">
    <location>
        <begin position="426"/>
        <end position="477"/>
    </location>
</feature>
<dbReference type="Pfam" id="PF07569">
    <property type="entry name" value="Hira"/>
    <property type="match status" value="1"/>
</dbReference>
<dbReference type="Pfam" id="PF24105">
    <property type="entry name" value="Beta-prop_CAF1B_HIR1"/>
    <property type="match status" value="1"/>
</dbReference>
<feature type="repeat" description="WD" evidence="10">
    <location>
        <begin position="128"/>
        <end position="169"/>
    </location>
</feature>
<evidence type="ECO:0000259" key="14">
    <source>
        <dbReference type="Pfam" id="PF24105"/>
    </source>
</evidence>
<evidence type="ECO:0000256" key="5">
    <source>
        <dbReference type="ARBA" id="ARBA00022737"/>
    </source>
</evidence>
<comment type="caution">
    <text evidence="15">The sequence shown here is derived from an EMBL/GenBank/DDBJ whole genome shotgun (WGS) entry which is preliminary data.</text>
</comment>
<keyword evidence="16" id="KW-1185">Reference proteome</keyword>
<dbReference type="InterPro" id="IPR031120">
    <property type="entry name" value="HIR1-like"/>
</dbReference>
<keyword evidence="6 11" id="KW-0156">Chromatin regulator</keyword>
<dbReference type="Pfam" id="PF09453">
    <property type="entry name" value="HIRA_B"/>
    <property type="match status" value="1"/>
</dbReference>
<accession>A0A261XZ71</accession>
<keyword evidence="8 11" id="KW-0804">Transcription</keyword>
<feature type="repeat" description="WD" evidence="10">
    <location>
        <begin position="170"/>
        <end position="211"/>
    </location>
</feature>
<dbReference type="EMBL" id="MVBO01000076">
    <property type="protein sequence ID" value="OZJ03631.1"/>
    <property type="molecule type" value="Genomic_DNA"/>
</dbReference>
<dbReference type="GO" id="GO:0006338">
    <property type="term" value="P:chromatin remodeling"/>
    <property type="evidence" value="ECO:0007669"/>
    <property type="project" value="InterPro"/>
</dbReference>
<keyword evidence="11" id="KW-0678">Repressor</keyword>
<feature type="repeat" description="WD" evidence="10">
    <location>
        <begin position="15"/>
        <end position="49"/>
    </location>
</feature>
<feature type="domain" description="Protein HIRA-like C-terminal" evidence="13">
    <location>
        <begin position="676"/>
        <end position="886"/>
    </location>
</feature>
<dbReference type="SMART" id="SM00320">
    <property type="entry name" value="WD40"/>
    <property type="match status" value="6"/>
</dbReference>
<dbReference type="GO" id="GO:0000785">
    <property type="term" value="C:chromatin"/>
    <property type="evidence" value="ECO:0007669"/>
    <property type="project" value="TreeGrafter"/>
</dbReference>
<feature type="compositionally biased region" description="Basic and acidic residues" evidence="12">
    <location>
        <begin position="550"/>
        <end position="560"/>
    </location>
</feature>
<feature type="region of interest" description="Disordered" evidence="12">
    <location>
        <begin position="538"/>
        <end position="560"/>
    </location>
</feature>
<evidence type="ECO:0000256" key="12">
    <source>
        <dbReference type="SAM" id="MobiDB-lite"/>
    </source>
</evidence>
<feature type="region of interest" description="Disordered" evidence="12">
    <location>
        <begin position="493"/>
        <end position="519"/>
    </location>
</feature>
<feature type="compositionally biased region" description="Polar residues" evidence="12">
    <location>
        <begin position="505"/>
        <end position="519"/>
    </location>
</feature>
<dbReference type="CDD" id="cd00200">
    <property type="entry name" value="WD40"/>
    <property type="match status" value="1"/>
</dbReference>
<sequence>MLIRKPDWVVHQTDKASKRSCIYSIHVHPDGSRIATGGLDTRVRIWNVEPILDPSRAEDDNCHKLLCTMSIHNGAVLCVRWSGDETGRFHGWQAMDSFSRRVYRNAQASAAFGTTDVNHEVWRGVKYLRGHDSDVQDLAWSSDDSMLASCGVDGHIVVWDGKSFERLKKITGHDGFVKGITWDPVGKYLATQSDDQSLKIWRTSDWNLEASVEEPFTLAPATTLFRRLSWSPDGARIVAANAVKSEATIAAIVDRDEWKTDVSLVGHDMPIECTAFNPQLFYFLRKDNDQTPIASDAEHGELGLLVALGSQDRSISIWNNQFARPLCVATDLFDNNIYDISWGPDGRWLVACSQDGTIAFLQFEDEIKEPAGREELEKSLSKYGIQRKGAVLVENVEQLAMEEKARTSSGNRVAQLMGETKPAASANGVNHKAINGSNISTSMDVDSDSVSAPPINSIPNGQTKEAAAPTKERQTVTITKDGKKRVTPLFVRSLSGAPAPPPPTNVTHQTPSNQSNASLGTNVRSTIEEYDDAVTKLPASGIPTKAAGNKRKESDTNEELRLERHRNKVYDDALTGPKWIRSMVIPPIIEKSQIRLGVPKIKASLSRHNPNSPQFYSHARLTHMSADEATKLKCFRGGQEIWTNYLQYAVIFISISLNFIAVSCEDGSLHIYTPHGRRILPPIALEAPASYIVSSDRHLLVITMVGLVYTWDVTLEEAVVHGVSLAPVLQLATYSEEVGRTSSIVDAVLTPEGSPVILTEHGDSFLYHAKMKTWTKICDPWHITSEFYSLHTIRQADKETTLSSVMRRSQSAVSAFAGSSFRGSTASKFLHQDKQMVAFLTLDHIEAQLATARILNSAEDYLRWSKSYAQRLADSSDETKAEEFCAFLLGPVFRSTTGWSPWVVNGLHKHAVLEQILPLLSKNRNLQHLVSEYFACLKQLQGTT</sequence>
<evidence type="ECO:0000256" key="10">
    <source>
        <dbReference type="PROSITE-ProRule" id="PRU00221"/>
    </source>
</evidence>
<dbReference type="Gene3D" id="2.130.10.10">
    <property type="entry name" value="YVTN repeat-like/Quinoprotein amine dehydrogenase"/>
    <property type="match status" value="2"/>
</dbReference>